<organism evidence="4">
    <name type="scientific">Rodentolepis nana</name>
    <name type="common">Dwarf tapeworm</name>
    <name type="synonym">Hymenolepis nana</name>
    <dbReference type="NCBI Taxonomy" id="102285"/>
    <lineage>
        <taxon>Eukaryota</taxon>
        <taxon>Metazoa</taxon>
        <taxon>Spiralia</taxon>
        <taxon>Lophotrochozoa</taxon>
        <taxon>Platyhelminthes</taxon>
        <taxon>Cestoda</taxon>
        <taxon>Eucestoda</taxon>
        <taxon>Cyclophyllidea</taxon>
        <taxon>Hymenolepididae</taxon>
        <taxon>Rodentolepis</taxon>
    </lineage>
</organism>
<feature type="region of interest" description="Disordered" evidence="1">
    <location>
        <begin position="87"/>
        <end position="117"/>
    </location>
</feature>
<dbReference type="AlphaFoldDB" id="A0A0R3TKV1"/>
<proteinExistence type="predicted"/>
<protein>
    <submittedName>
        <fullName evidence="4">Rho-GAP domain-containing protein</fullName>
    </submittedName>
</protein>
<evidence type="ECO:0000313" key="4">
    <source>
        <dbReference type="WBParaSite" id="HNAJ_0000782801-mRNA-1"/>
    </source>
</evidence>
<dbReference type="EMBL" id="UZAE01012136">
    <property type="protein sequence ID" value="VDO03684.1"/>
    <property type="molecule type" value="Genomic_DNA"/>
</dbReference>
<gene>
    <name evidence="2" type="ORF">HNAJ_LOCUS7824</name>
</gene>
<evidence type="ECO:0000313" key="2">
    <source>
        <dbReference type="EMBL" id="VDO03684.1"/>
    </source>
</evidence>
<dbReference type="Proteomes" id="UP000278807">
    <property type="component" value="Unassembled WGS sequence"/>
</dbReference>
<sequence length="426" mass="48084">MQKQVIPSKVYEVNPDKIPSAELNNSNEVKISSLPFTSGISSGAKPTQTITAKTGRSALTLNLQLHASSSFVHPSEKSFTNHISSGTFQKSQQAKQAEGRKLGDRLPPASNRQRQPINDAKFAEEALFKKTLSIGLSDVFKNALIKHKLNLTDFRPLKAPFVPYIVKILVNFIEGDCRTYGWNTVFTPSDSSQMELAELHACLLLQNRNYHEHIKRQVKAMSLSLKVDTLRVLLARFKQKPLHFSRQILKEVVKQPLYDLFLRPNTNIKDLVRQTCLPTSRTTMDTLAFMMFHLQHAWKGCVSNVASKTTLAKIYGPLLVSFSERPVITDQDPTSYKTEEAAILEVILEVCDLHFWDNLSMLKMHLAFNSKEDDSEVQAVDPLEDNVAQIPIEPPEYENEAWFSCLFGPKESPSKIALEEEGKDIE</sequence>
<name>A0A0R3TKV1_RODNA</name>
<dbReference type="WBParaSite" id="HNAJ_0000782801-mRNA-1">
    <property type="protein sequence ID" value="HNAJ_0000782801-mRNA-1"/>
    <property type="gene ID" value="HNAJ_0000782801"/>
</dbReference>
<keyword evidence="3" id="KW-1185">Reference proteome</keyword>
<accession>A0A0R3TKV1</accession>
<evidence type="ECO:0000313" key="3">
    <source>
        <dbReference type="Proteomes" id="UP000278807"/>
    </source>
</evidence>
<reference evidence="2 3" key="2">
    <citation type="submission" date="2018-11" db="EMBL/GenBank/DDBJ databases">
        <authorList>
            <consortium name="Pathogen Informatics"/>
        </authorList>
    </citation>
    <scope>NUCLEOTIDE SEQUENCE [LARGE SCALE GENOMIC DNA]</scope>
</reference>
<reference evidence="4" key="1">
    <citation type="submission" date="2017-02" db="UniProtKB">
        <authorList>
            <consortium name="WormBaseParasite"/>
        </authorList>
    </citation>
    <scope>IDENTIFICATION</scope>
</reference>
<evidence type="ECO:0000256" key="1">
    <source>
        <dbReference type="SAM" id="MobiDB-lite"/>
    </source>
</evidence>
<dbReference type="OrthoDB" id="6247869at2759"/>